<dbReference type="Proteomes" id="UP000032679">
    <property type="component" value="Unassembled WGS sequence"/>
</dbReference>
<name>A0A0D6MHR9_9PROT</name>
<evidence type="ECO:0000256" key="4">
    <source>
        <dbReference type="ARBA" id="ARBA00022692"/>
    </source>
</evidence>
<comment type="subunit">
    <text evidence="2">The complex is composed of two ATP-binding proteins (CysA), two transmembrane proteins (CysT and CysW) and a solute-binding protein (CysP).</text>
</comment>
<dbReference type="EMBL" id="BALE01000002">
    <property type="protein sequence ID" value="GAN52793.1"/>
    <property type="molecule type" value="Genomic_DNA"/>
</dbReference>
<sequence length="285" mass="29565">MSRVDAAAGKGSLNTKDGVSRAVVAVLAWVLALGLLVAPVVLVFAEALRHGGAAALASFSDPDAWSAIRLTLVMTVLAVAINTAFGILAAWLVTKYRFSGRGVLLAMIELPLSISPVVAGLAWVLLFGLQGWFGPTLARWHVDIVFAPPGILLATLFVTFPYVTRTLTPLLEAQGAQAEEAASVLGAGMWSTLWRVTLPGAASALASGVLLTTARALGEFGAVSVVSGHIPGLTETMPLHIETLYNGYQSVAAFSMAALLALFAILIVALRGLAGGRRPIEDGLA</sequence>
<dbReference type="InterPro" id="IPR000515">
    <property type="entry name" value="MetI-like"/>
</dbReference>
<comment type="caution">
    <text evidence="11">The sequence shown here is derived from an EMBL/GenBank/DDBJ whole genome shotgun (WGS) entry which is preliminary data.</text>
</comment>
<dbReference type="Pfam" id="PF00528">
    <property type="entry name" value="BPD_transp_1"/>
    <property type="match status" value="1"/>
</dbReference>
<dbReference type="PROSITE" id="PS50928">
    <property type="entry name" value="ABC_TM1"/>
    <property type="match status" value="1"/>
</dbReference>
<keyword evidence="7 9" id="KW-0472">Membrane</keyword>
<dbReference type="SUPFAM" id="SSF161098">
    <property type="entry name" value="MetI-like"/>
    <property type="match status" value="1"/>
</dbReference>
<dbReference type="Gene3D" id="1.10.3720.10">
    <property type="entry name" value="MetI-like"/>
    <property type="match status" value="1"/>
</dbReference>
<evidence type="ECO:0000259" key="10">
    <source>
        <dbReference type="PROSITE" id="PS50928"/>
    </source>
</evidence>
<evidence type="ECO:0000313" key="12">
    <source>
        <dbReference type="Proteomes" id="UP000032679"/>
    </source>
</evidence>
<feature type="transmembrane region" description="Helical" evidence="9">
    <location>
        <begin position="22"/>
        <end position="45"/>
    </location>
</feature>
<feature type="transmembrane region" description="Helical" evidence="9">
    <location>
        <begin position="66"/>
        <end position="93"/>
    </location>
</feature>
<reference evidence="11 12" key="1">
    <citation type="submission" date="2012-10" db="EMBL/GenBank/DDBJ databases">
        <title>Genome sequencing of Tanticharoenia sakaeratensis NBRC 103193.</title>
        <authorList>
            <person name="Azuma Y."/>
            <person name="Hadano H."/>
            <person name="Hirakawa H."/>
            <person name="Matsushita K."/>
        </authorList>
    </citation>
    <scope>NUCLEOTIDE SEQUENCE [LARGE SCALE GENOMIC DNA]</scope>
    <source>
        <strain evidence="11 12">NBRC 103193</strain>
    </source>
</reference>
<dbReference type="OrthoDB" id="9774448at2"/>
<keyword evidence="12" id="KW-1185">Reference proteome</keyword>
<dbReference type="CDD" id="cd06261">
    <property type="entry name" value="TM_PBP2"/>
    <property type="match status" value="1"/>
</dbReference>
<keyword evidence="5 9" id="KW-1133">Transmembrane helix</keyword>
<dbReference type="STRING" id="1231623.Tasa_002_073"/>
<dbReference type="AlphaFoldDB" id="A0A0D6MHR9"/>
<evidence type="ECO:0000256" key="1">
    <source>
        <dbReference type="ARBA" id="ARBA00004651"/>
    </source>
</evidence>
<proteinExistence type="predicted"/>
<evidence type="ECO:0000256" key="8">
    <source>
        <dbReference type="ARBA" id="ARBA00025323"/>
    </source>
</evidence>
<evidence type="ECO:0000256" key="3">
    <source>
        <dbReference type="ARBA" id="ARBA00022448"/>
    </source>
</evidence>
<dbReference type="PANTHER" id="PTHR30406:SF1">
    <property type="entry name" value="SULFATE TRANSPORT SYSTEM PERMEASE PROTEIN CYSW"/>
    <property type="match status" value="1"/>
</dbReference>
<evidence type="ECO:0000256" key="7">
    <source>
        <dbReference type="ARBA" id="ARBA00023136"/>
    </source>
</evidence>
<accession>A0A0D6MHR9</accession>
<evidence type="ECO:0000256" key="9">
    <source>
        <dbReference type="SAM" id="Phobius"/>
    </source>
</evidence>
<protein>
    <submittedName>
        <fullName evidence="11">Sulfate ABC transporter inner membrane subunit</fullName>
    </submittedName>
</protein>
<gene>
    <name evidence="11" type="ORF">Tasa_002_073</name>
</gene>
<organism evidence="11 12">
    <name type="scientific">Tanticharoenia sakaeratensis NBRC 103193</name>
    <dbReference type="NCBI Taxonomy" id="1231623"/>
    <lineage>
        <taxon>Bacteria</taxon>
        <taxon>Pseudomonadati</taxon>
        <taxon>Pseudomonadota</taxon>
        <taxon>Alphaproteobacteria</taxon>
        <taxon>Acetobacterales</taxon>
        <taxon>Acetobacteraceae</taxon>
        <taxon>Tanticharoenia</taxon>
    </lineage>
</organism>
<keyword evidence="4 9" id="KW-0812">Transmembrane</keyword>
<keyword evidence="3" id="KW-0813">Transport</keyword>
<evidence type="ECO:0000256" key="5">
    <source>
        <dbReference type="ARBA" id="ARBA00022989"/>
    </source>
</evidence>
<feature type="transmembrane region" description="Helical" evidence="9">
    <location>
        <begin position="113"/>
        <end position="133"/>
    </location>
</feature>
<dbReference type="InterPro" id="IPR005667">
    <property type="entry name" value="Sulph_transpt2"/>
</dbReference>
<dbReference type="RefSeq" id="WP_048846112.1">
    <property type="nucleotide sequence ID" value="NZ_BALE01000002.1"/>
</dbReference>
<dbReference type="GO" id="GO:0015419">
    <property type="term" value="F:ABC-type sulfate transporter activity"/>
    <property type="evidence" value="ECO:0007669"/>
    <property type="project" value="InterPro"/>
</dbReference>
<dbReference type="GO" id="GO:0005886">
    <property type="term" value="C:plasma membrane"/>
    <property type="evidence" value="ECO:0007669"/>
    <property type="project" value="UniProtKB-SubCell"/>
</dbReference>
<dbReference type="NCBIfam" id="TIGR00969">
    <property type="entry name" value="3a0106s02"/>
    <property type="match status" value="1"/>
</dbReference>
<evidence type="ECO:0000256" key="6">
    <source>
        <dbReference type="ARBA" id="ARBA00023032"/>
    </source>
</evidence>
<feature type="transmembrane region" description="Helical" evidence="9">
    <location>
        <begin position="247"/>
        <end position="270"/>
    </location>
</feature>
<comment type="subcellular location">
    <subcellularLocation>
        <location evidence="1">Cell membrane</location>
        <topology evidence="1">Multi-pass membrane protein</topology>
    </subcellularLocation>
</comment>
<dbReference type="PANTHER" id="PTHR30406">
    <property type="entry name" value="SULFATE TRANSPORT SYSTEM PERMEASE PROTEIN"/>
    <property type="match status" value="1"/>
</dbReference>
<dbReference type="InterPro" id="IPR035906">
    <property type="entry name" value="MetI-like_sf"/>
</dbReference>
<feature type="transmembrane region" description="Helical" evidence="9">
    <location>
        <begin position="145"/>
        <end position="163"/>
    </location>
</feature>
<evidence type="ECO:0000313" key="11">
    <source>
        <dbReference type="EMBL" id="GAN52793.1"/>
    </source>
</evidence>
<evidence type="ECO:0000256" key="2">
    <source>
        <dbReference type="ARBA" id="ARBA00011779"/>
    </source>
</evidence>
<keyword evidence="6" id="KW-0764">Sulfate transport</keyword>
<feature type="domain" description="ABC transmembrane type-1" evidence="10">
    <location>
        <begin position="68"/>
        <end position="271"/>
    </location>
</feature>
<comment type="function">
    <text evidence="8">Part of the ABC transporter complex CysAWTP (TC 3.A.1.6.1) involved in sulfate/thiosulfate import. Probably responsible for the translocation of the substrate across the membrane.</text>
</comment>